<keyword evidence="3" id="KW-1185">Reference proteome</keyword>
<organism evidence="2 3">
    <name type="scientific">Microlunatus parietis</name>
    <dbReference type="NCBI Taxonomy" id="682979"/>
    <lineage>
        <taxon>Bacteria</taxon>
        <taxon>Bacillati</taxon>
        <taxon>Actinomycetota</taxon>
        <taxon>Actinomycetes</taxon>
        <taxon>Propionibacteriales</taxon>
        <taxon>Propionibacteriaceae</taxon>
        <taxon>Microlunatus</taxon>
    </lineage>
</organism>
<dbReference type="Proteomes" id="UP000569914">
    <property type="component" value="Unassembled WGS sequence"/>
</dbReference>
<evidence type="ECO:0000313" key="2">
    <source>
        <dbReference type="EMBL" id="NYE72229.1"/>
    </source>
</evidence>
<dbReference type="EMBL" id="JACCBU010000001">
    <property type="protein sequence ID" value="NYE72229.1"/>
    <property type="molecule type" value="Genomic_DNA"/>
</dbReference>
<comment type="caution">
    <text evidence="2">The sequence shown here is derived from an EMBL/GenBank/DDBJ whole genome shotgun (WGS) entry which is preliminary data.</text>
</comment>
<sequence>MSVDPVGAEVSAEQEAAIKRSRQRRTVPRTLLE</sequence>
<name>A0A7Y9I9G0_9ACTN</name>
<evidence type="ECO:0000256" key="1">
    <source>
        <dbReference type="SAM" id="MobiDB-lite"/>
    </source>
</evidence>
<evidence type="ECO:0000313" key="3">
    <source>
        <dbReference type="Proteomes" id="UP000569914"/>
    </source>
</evidence>
<proteinExistence type="predicted"/>
<gene>
    <name evidence="2" type="ORF">BKA15_003558</name>
</gene>
<accession>A0A7Y9I9G0</accession>
<dbReference type="AlphaFoldDB" id="A0A7Y9I9G0"/>
<feature type="region of interest" description="Disordered" evidence="1">
    <location>
        <begin position="1"/>
        <end position="33"/>
    </location>
</feature>
<reference evidence="2 3" key="1">
    <citation type="submission" date="2020-07" db="EMBL/GenBank/DDBJ databases">
        <title>Sequencing the genomes of 1000 actinobacteria strains.</title>
        <authorList>
            <person name="Klenk H.-P."/>
        </authorList>
    </citation>
    <scope>NUCLEOTIDE SEQUENCE [LARGE SCALE GENOMIC DNA]</scope>
    <source>
        <strain evidence="2 3">DSM 22083</strain>
    </source>
</reference>
<protein>
    <submittedName>
        <fullName evidence="2">Uncharacterized protein</fullName>
    </submittedName>
</protein>